<feature type="region of interest" description="Disordered" evidence="4">
    <location>
        <begin position="312"/>
        <end position="338"/>
    </location>
</feature>
<organism evidence="5 6">
    <name type="scientific">Phialocephala subalpina</name>
    <dbReference type="NCBI Taxonomy" id="576137"/>
    <lineage>
        <taxon>Eukaryota</taxon>
        <taxon>Fungi</taxon>
        <taxon>Dikarya</taxon>
        <taxon>Ascomycota</taxon>
        <taxon>Pezizomycotina</taxon>
        <taxon>Leotiomycetes</taxon>
        <taxon>Helotiales</taxon>
        <taxon>Mollisiaceae</taxon>
        <taxon>Phialocephala</taxon>
        <taxon>Phialocephala fortinii species complex</taxon>
    </lineage>
</organism>
<feature type="binding site" evidence="3">
    <location>
        <position position="59"/>
    </location>
    <ligand>
        <name>substrate</name>
    </ligand>
</feature>
<dbReference type="SUPFAM" id="SSF53254">
    <property type="entry name" value="Phosphoglycerate mutase-like"/>
    <property type="match status" value="1"/>
</dbReference>
<dbReference type="GO" id="GO:0043456">
    <property type="term" value="P:regulation of pentose-phosphate shunt"/>
    <property type="evidence" value="ECO:0007669"/>
    <property type="project" value="TreeGrafter"/>
</dbReference>
<dbReference type="CDD" id="cd07067">
    <property type="entry name" value="HP_PGM_like"/>
    <property type="match status" value="1"/>
</dbReference>
<feature type="compositionally biased region" description="Basic and acidic residues" evidence="4">
    <location>
        <begin position="215"/>
        <end position="227"/>
    </location>
</feature>
<evidence type="ECO:0000256" key="4">
    <source>
        <dbReference type="SAM" id="MobiDB-lite"/>
    </source>
</evidence>
<dbReference type="PANTHER" id="PTHR46517">
    <property type="entry name" value="FRUCTOSE-2,6-BISPHOSPHATASE TIGAR"/>
    <property type="match status" value="1"/>
</dbReference>
<evidence type="ECO:0000256" key="2">
    <source>
        <dbReference type="PIRSR" id="PIRSR613078-1"/>
    </source>
</evidence>
<dbReference type="InterPro" id="IPR051695">
    <property type="entry name" value="Phosphoglycerate_Mutase"/>
</dbReference>
<reference evidence="5 6" key="1">
    <citation type="submission" date="2016-03" db="EMBL/GenBank/DDBJ databases">
        <authorList>
            <person name="Ploux O."/>
        </authorList>
    </citation>
    <scope>NUCLEOTIDE SEQUENCE [LARGE SCALE GENOMIC DNA]</scope>
    <source>
        <strain evidence="5 6">UAMH 11012</strain>
    </source>
</reference>
<dbReference type="InterPro" id="IPR001345">
    <property type="entry name" value="PG/BPGM_mutase_AS"/>
</dbReference>
<protein>
    <submittedName>
        <fullName evidence="5">Related to phosphoglycerate mutase</fullName>
    </submittedName>
</protein>
<dbReference type="PROSITE" id="PS00175">
    <property type="entry name" value="PG_MUTASE"/>
    <property type="match status" value="1"/>
</dbReference>
<gene>
    <name evidence="5" type="ORF">PAC_02383</name>
</gene>
<evidence type="ECO:0000256" key="3">
    <source>
        <dbReference type="PIRSR" id="PIRSR613078-2"/>
    </source>
</evidence>
<sequence length="338" mass="37470">MRLFLIRHGETIHNVAGVYAGTTDSALTNHGVLQADRLGFHLASTDVKVKHIFSSDLQRAFRTAEAIREAQDPPPSKTTKLELLREQDFGFYEGKQFFERPKAGTKSGKDAHLEAHRNDPSFQDIESKESMKLRMDTFVDGHLVQLLHEVEEEYSVVVVAHGIILSHLWRVLLKRFPVGDVRVLPGVQAAGRGFSLEYLGGWSNTGYLELEVKPKQEHTSNGEEHSTSTKATNLPRPEWMSSAPAEDVAPVPISTHVKSAESPSESANVPQKPFTPPPASLHISPASSKLVNMSLLVMAVNSQDHLKGLKKTRGGIGSLKHDSSQKTMDSFFKKRRLE</sequence>
<keyword evidence="6" id="KW-1185">Reference proteome</keyword>
<keyword evidence="1" id="KW-0378">Hydrolase</keyword>
<dbReference type="AlphaFoldDB" id="A0A1L7WIB5"/>
<name>A0A1L7WIB5_9HELO</name>
<dbReference type="InterPro" id="IPR013078">
    <property type="entry name" value="His_Pase_superF_clade-1"/>
</dbReference>
<dbReference type="GO" id="GO:0045820">
    <property type="term" value="P:negative regulation of glycolytic process"/>
    <property type="evidence" value="ECO:0007669"/>
    <property type="project" value="TreeGrafter"/>
</dbReference>
<evidence type="ECO:0000256" key="1">
    <source>
        <dbReference type="ARBA" id="ARBA00022801"/>
    </source>
</evidence>
<feature type="active site" description="Proton donor/acceptor" evidence="2">
    <location>
        <position position="86"/>
    </location>
</feature>
<dbReference type="SMART" id="SM00855">
    <property type="entry name" value="PGAM"/>
    <property type="match status" value="1"/>
</dbReference>
<dbReference type="PANTHER" id="PTHR46517:SF1">
    <property type="entry name" value="FRUCTOSE-2,6-BISPHOSPHATASE TIGAR"/>
    <property type="match status" value="1"/>
</dbReference>
<dbReference type="OrthoDB" id="354304at2759"/>
<dbReference type="EMBL" id="FJOG01000003">
    <property type="protein sequence ID" value="CZR52506.1"/>
    <property type="molecule type" value="Genomic_DNA"/>
</dbReference>
<dbReference type="Gene3D" id="3.40.50.1240">
    <property type="entry name" value="Phosphoglycerate mutase-like"/>
    <property type="match status" value="1"/>
</dbReference>
<dbReference type="GO" id="GO:0005829">
    <property type="term" value="C:cytosol"/>
    <property type="evidence" value="ECO:0007669"/>
    <property type="project" value="TreeGrafter"/>
</dbReference>
<feature type="binding site" evidence="3">
    <location>
        <begin position="7"/>
        <end position="14"/>
    </location>
    <ligand>
        <name>substrate</name>
    </ligand>
</feature>
<feature type="active site" description="Tele-phosphohistidine intermediate" evidence="2">
    <location>
        <position position="8"/>
    </location>
</feature>
<dbReference type="InterPro" id="IPR029033">
    <property type="entry name" value="His_PPase_superfam"/>
</dbReference>
<dbReference type="STRING" id="576137.A0A1L7WIB5"/>
<dbReference type="Proteomes" id="UP000184330">
    <property type="component" value="Unassembled WGS sequence"/>
</dbReference>
<proteinExistence type="predicted"/>
<dbReference type="Pfam" id="PF00300">
    <property type="entry name" value="His_Phos_1"/>
    <property type="match status" value="1"/>
</dbReference>
<evidence type="ECO:0000313" key="6">
    <source>
        <dbReference type="Proteomes" id="UP000184330"/>
    </source>
</evidence>
<feature type="region of interest" description="Disordered" evidence="4">
    <location>
        <begin position="256"/>
        <end position="281"/>
    </location>
</feature>
<evidence type="ECO:0000313" key="5">
    <source>
        <dbReference type="EMBL" id="CZR52506.1"/>
    </source>
</evidence>
<accession>A0A1L7WIB5</accession>
<feature type="region of interest" description="Disordered" evidence="4">
    <location>
        <begin position="215"/>
        <end position="244"/>
    </location>
</feature>
<dbReference type="GO" id="GO:0004331">
    <property type="term" value="F:fructose-2,6-bisphosphate 2-phosphatase activity"/>
    <property type="evidence" value="ECO:0007669"/>
    <property type="project" value="TreeGrafter"/>
</dbReference>